<evidence type="ECO:0000256" key="6">
    <source>
        <dbReference type="ARBA" id="ARBA00023012"/>
    </source>
</evidence>
<dbReference type="PROSITE" id="PS50109">
    <property type="entry name" value="HIS_KIN"/>
    <property type="match status" value="1"/>
</dbReference>
<keyword evidence="5 9" id="KW-0418">Kinase</keyword>
<name>A0ABT8LF08_9BACT</name>
<keyword evidence="6" id="KW-0902">Two-component regulatory system</keyword>
<proteinExistence type="predicted"/>
<evidence type="ECO:0000313" key="10">
    <source>
        <dbReference type="Proteomes" id="UP001172083"/>
    </source>
</evidence>
<feature type="transmembrane region" description="Helical" evidence="7">
    <location>
        <begin position="6"/>
        <end position="28"/>
    </location>
</feature>
<keyword evidence="3" id="KW-0597">Phosphoprotein</keyword>
<evidence type="ECO:0000256" key="5">
    <source>
        <dbReference type="ARBA" id="ARBA00022777"/>
    </source>
</evidence>
<dbReference type="Proteomes" id="UP001172083">
    <property type="component" value="Unassembled WGS sequence"/>
</dbReference>
<dbReference type="PANTHER" id="PTHR45453:SF1">
    <property type="entry name" value="PHOSPHATE REGULON SENSOR PROTEIN PHOR"/>
    <property type="match status" value="1"/>
</dbReference>
<comment type="catalytic activity">
    <reaction evidence="1">
        <text>ATP + protein L-histidine = ADP + protein N-phospho-L-histidine.</text>
        <dbReference type="EC" id="2.7.13.3"/>
    </reaction>
</comment>
<dbReference type="InterPro" id="IPR003594">
    <property type="entry name" value="HATPase_dom"/>
</dbReference>
<dbReference type="Pfam" id="PF00512">
    <property type="entry name" value="HisKA"/>
    <property type="match status" value="1"/>
</dbReference>
<comment type="caution">
    <text evidence="9">The sequence shown here is derived from an EMBL/GenBank/DDBJ whole genome shotgun (WGS) entry which is preliminary data.</text>
</comment>
<dbReference type="PRINTS" id="PR00344">
    <property type="entry name" value="BCTRLSENSOR"/>
</dbReference>
<gene>
    <name evidence="9" type="ORF">QQ020_30125</name>
</gene>
<keyword evidence="7" id="KW-0472">Membrane</keyword>
<evidence type="ECO:0000256" key="7">
    <source>
        <dbReference type="SAM" id="Phobius"/>
    </source>
</evidence>
<accession>A0ABT8LF08</accession>
<evidence type="ECO:0000313" key="9">
    <source>
        <dbReference type="EMBL" id="MDN5216364.1"/>
    </source>
</evidence>
<keyword evidence="4" id="KW-0808">Transferase</keyword>
<dbReference type="InterPro" id="IPR036890">
    <property type="entry name" value="HATPase_C_sf"/>
</dbReference>
<dbReference type="RefSeq" id="WP_346761702.1">
    <property type="nucleotide sequence ID" value="NZ_JAUJEB010000008.1"/>
</dbReference>
<dbReference type="InterPro" id="IPR005467">
    <property type="entry name" value="His_kinase_dom"/>
</dbReference>
<dbReference type="InterPro" id="IPR004358">
    <property type="entry name" value="Sig_transdc_His_kin-like_C"/>
</dbReference>
<feature type="domain" description="Histidine kinase" evidence="8">
    <location>
        <begin position="321"/>
        <end position="540"/>
    </location>
</feature>
<organism evidence="9 10">
    <name type="scientific">Agaribacillus aureus</name>
    <dbReference type="NCBI Taxonomy" id="3051825"/>
    <lineage>
        <taxon>Bacteria</taxon>
        <taxon>Pseudomonadati</taxon>
        <taxon>Bacteroidota</taxon>
        <taxon>Cytophagia</taxon>
        <taxon>Cytophagales</taxon>
        <taxon>Splendidivirgaceae</taxon>
        <taxon>Agaribacillus</taxon>
    </lineage>
</organism>
<dbReference type="PANTHER" id="PTHR45453">
    <property type="entry name" value="PHOSPHATE REGULON SENSOR PROTEIN PHOR"/>
    <property type="match status" value="1"/>
</dbReference>
<dbReference type="GO" id="GO:0016301">
    <property type="term" value="F:kinase activity"/>
    <property type="evidence" value="ECO:0007669"/>
    <property type="project" value="UniProtKB-KW"/>
</dbReference>
<dbReference type="SUPFAM" id="SSF55874">
    <property type="entry name" value="ATPase domain of HSP90 chaperone/DNA topoisomerase II/histidine kinase"/>
    <property type="match status" value="1"/>
</dbReference>
<keyword evidence="7" id="KW-0812">Transmembrane</keyword>
<dbReference type="EMBL" id="JAUJEB010000008">
    <property type="protein sequence ID" value="MDN5216364.1"/>
    <property type="molecule type" value="Genomic_DNA"/>
</dbReference>
<evidence type="ECO:0000256" key="3">
    <source>
        <dbReference type="ARBA" id="ARBA00022553"/>
    </source>
</evidence>
<dbReference type="CDD" id="cd00082">
    <property type="entry name" value="HisKA"/>
    <property type="match status" value="1"/>
</dbReference>
<evidence type="ECO:0000259" key="8">
    <source>
        <dbReference type="PROSITE" id="PS50109"/>
    </source>
</evidence>
<sequence length="550" mass="62675">MSKTTIRLIIVLMSAALLGLVGFQIYWVSNAQRINKARFKQDVHEALSLVAQKLEKQETFLIAQNNFKSKFRWSDPLDLSSDTIEFFESSFQKRVVNRNDLDNDSLSIPNQTVLSYQFEANDGFEIIAEIDEQANISEKTNIKDGNNEVKVLRKEYNNDSEIGKNIKHDFQKIARKAEMFNVVLNEILSGKRQIKNRINPQRLDSLLKTEFNNKGITLVYDFGVLNENSEEFVFSRIEDDHYKLRESDLRTALFPNDVVGASSHVLVSFPNQQKFLLRKMGLTLASSILLILIIIFCFAYAITTIIKQKKLSEVKNDFINNMTHEFKTPISTVSLACEALQDKDISENQSIRERYLNIIKVENKRLAVQVEKVLQMATLDKGEFDLKISDVNVNQIIEEAVSNIYMQVEKKGGSVEKILKAQQSMIEADELHVSNIIRNLLDNANKYSPVEPKITVKTEDKPNGISIKIIDKGIGLAKESIHKIFDKFYRVPTGNVHDFKGFGLGLAYVKTMVEAHGGSINVKSELNKGSIFELFFPKKNAKTENTFGRR</sequence>
<evidence type="ECO:0000256" key="2">
    <source>
        <dbReference type="ARBA" id="ARBA00012438"/>
    </source>
</evidence>
<dbReference type="InterPro" id="IPR050351">
    <property type="entry name" value="BphY/WalK/GraS-like"/>
</dbReference>
<evidence type="ECO:0000256" key="1">
    <source>
        <dbReference type="ARBA" id="ARBA00000085"/>
    </source>
</evidence>
<dbReference type="SMART" id="SM00388">
    <property type="entry name" value="HisKA"/>
    <property type="match status" value="1"/>
</dbReference>
<reference evidence="9" key="1">
    <citation type="submission" date="2023-06" db="EMBL/GenBank/DDBJ databases">
        <title>Genomic of Agaribacillus aureum.</title>
        <authorList>
            <person name="Wang G."/>
        </authorList>
    </citation>
    <scope>NUCLEOTIDE SEQUENCE</scope>
    <source>
        <strain evidence="9">BMA12</strain>
    </source>
</reference>
<dbReference type="SUPFAM" id="SSF47384">
    <property type="entry name" value="Homodimeric domain of signal transducing histidine kinase"/>
    <property type="match status" value="1"/>
</dbReference>
<dbReference type="InterPro" id="IPR003661">
    <property type="entry name" value="HisK_dim/P_dom"/>
</dbReference>
<dbReference type="Pfam" id="PF02518">
    <property type="entry name" value="HATPase_c"/>
    <property type="match status" value="1"/>
</dbReference>
<dbReference type="InterPro" id="IPR036097">
    <property type="entry name" value="HisK_dim/P_sf"/>
</dbReference>
<dbReference type="Gene3D" id="3.30.565.10">
    <property type="entry name" value="Histidine kinase-like ATPase, C-terminal domain"/>
    <property type="match status" value="1"/>
</dbReference>
<keyword evidence="10" id="KW-1185">Reference proteome</keyword>
<dbReference type="Gene3D" id="1.10.287.130">
    <property type="match status" value="1"/>
</dbReference>
<feature type="transmembrane region" description="Helical" evidence="7">
    <location>
        <begin position="282"/>
        <end position="302"/>
    </location>
</feature>
<protein>
    <recommendedName>
        <fullName evidence="2">histidine kinase</fullName>
        <ecNumber evidence="2">2.7.13.3</ecNumber>
    </recommendedName>
</protein>
<dbReference type="EC" id="2.7.13.3" evidence="2"/>
<dbReference type="CDD" id="cd00075">
    <property type="entry name" value="HATPase"/>
    <property type="match status" value="1"/>
</dbReference>
<keyword evidence="7" id="KW-1133">Transmembrane helix</keyword>
<dbReference type="SMART" id="SM00387">
    <property type="entry name" value="HATPase_c"/>
    <property type="match status" value="1"/>
</dbReference>
<evidence type="ECO:0000256" key="4">
    <source>
        <dbReference type="ARBA" id="ARBA00022679"/>
    </source>
</evidence>